<keyword evidence="12" id="KW-0229">DNA integration</keyword>
<keyword evidence="16" id="KW-0233">DNA recombination</keyword>
<dbReference type="Gene3D" id="1.10.340.70">
    <property type="match status" value="1"/>
</dbReference>
<keyword evidence="2" id="KW-0645">Protease</keyword>
<dbReference type="FunFam" id="3.10.10.10:FF:000007">
    <property type="entry name" value="Retrovirus-related Pol polyprotein from transposon 17.6-like Protein"/>
    <property type="match status" value="1"/>
</dbReference>
<evidence type="ECO:0000256" key="19">
    <source>
        <dbReference type="SAM" id="MobiDB-lite"/>
    </source>
</evidence>
<keyword evidence="14" id="KW-0239">DNA-directed DNA polymerase</keyword>
<evidence type="ECO:0000313" key="23">
    <source>
        <dbReference type="Proteomes" id="UP001374535"/>
    </source>
</evidence>
<dbReference type="CDD" id="cd01647">
    <property type="entry name" value="RT_LTR"/>
    <property type="match status" value="1"/>
</dbReference>
<dbReference type="InterPro" id="IPR012337">
    <property type="entry name" value="RNaseH-like_sf"/>
</dbReference>
<evidence type="ECO:0000256" key="3">
    <source>
        <dbReference type="ARBA" id="ARBA00022679"/>
    </source>
</evidence>
<evidence type="ECO:0000256" key="13">
    <source>
        <dbReference type="ARBA" id="ARBA00022918"/>
    </source>
</evidence>
<keyword evidence="7" id="KW-0064">Aspartyl protease</keyword>
<protein>
    <recommendedName>
        <fullName evidence="24">Reverse transcriptase</fullName>
    </recommendedName>
</protein>
<organism evidence="22 23">
    <name type="scientific">Vigna mungo</name>
    <name type="common">Black gram</name>
    <name type="synonym">Phaseolus mungo</name>
    <dbReference type="NCBI Taxonomy" id="3915"/>
    <lineage>
        <taxon>Eukaryota</taxon>
        <taxon>Viridiplantae</taxon>
        <taxon>Streptophyta</taxon>
        <taxon>Embryophyta</taxon>
        <taxon>Tracheophyta</taxon>
        <taxon>Spermatophyta</taxon>
        <taxon>Magnoliopsida</taxon>
        <taxon>eudicotyledons</taxon>
        <taxon>Gunneridae</taxon>
        <taxon>Pentapetalae</taxon>
        <taxon>rosids</taxon>
        <taxon>fabids</taxon>
        <taxon>Fabales</taxon>
        <taxon>Fabaceae</taxon>
        <taxon>Papilionoideae</taxon>
        <taxon>50 kb inversion clade</taxon>
        <taxon>NPAAA clade</taxon>
        <taxon>indigoferoid/millettioid clade</taxon>
        <taxon>Phaseoleae</taxon>
        <taxon>Vigna</taxon>
    </lineage>
</organism>
<feature type="domain" description="Integrase catalytic" evidence="21">
    <location>
        <begin position="1321"/>
        <end position="1485"/>
    </location>
</feature>
<evidence type="ECO:0000256" key="14">
    <source>
        <dbReference type="ARBA" id="ARBA00022932"/>
    </source>
</evidence>
<dbReference type="FunFam" id="3.30.70.270:FF:000026">
    <property type="entry name" value="Transposon Ty3-G Gag-Pol polyprotein"/>
    <property type="match status" value="1"/>
</dbReference>
<dbReference type="SUPFAM" id="SSF48403">
    <property type="entry name" value="Ankyrin repeat"/>
    <property type="match status" value="1"/>
</dbReference>
<dbReference type="Gene3D" id="3.10.10.10">
    <property type="entry name" value="HIV Type 1 Reverse Transcriptase, subunit A, domain 1"/>
    <property type="match status" value="1"/>
</dbReference>
<dbReference type="InterPro" id="IPR000477">
    <property type="entry name" value="RT_dom"/>
</dbReference>
<dbReference type="GO" id="GO:0004519">
    <property type="term" value="F:endonuclease activity"/>
    <property type="evidence" value="ECO:0007669"/>
    <property type="project" value="UniProtKB-KW"/>
</dbReference>
<keyword evidence="6" id="KW-0479">Metal-binding</keyword>
<evidence type="ECO:0000256" key="16">
    <source>
        <dbReference type="ARBA" id="ARBA00023172"/>
    </source>
</evidence>
<keyword evidence="13" id="KW-0695">RNA-directed DNA polymerase</keyword>
<dbReference type="InterPro" id="IPR050951">
    <property type="entry name" value="Retrovirus_Pol_polyprotein"/>
</dbReference>
<dbReference type="GO" id="GO:0005886">
    <property type="term" value="C:plasma membrane"/>
    <property type="evidence" value="ECO:0007669"/>
    <property type="project" value="UniProtKB-SubCell"/>
</dbReference>
<dbReference type="GO" id="GO:0006310">
    <property type="term" value="P:DNA recombination"/>
    <property type="evidence" value="ECO:0007669"/>
    <property type="project" value="UniProtKB-KW"/>
</dbReference>
<dbReference type="PROSITE" id="PS50088">
    <property type="entry name" value="ANK_REPEAT"/>
    <property type="match status" value="2"/>
</dbReference>
<dbReference type="GO" id="GO:0003964">
    <property type="term" value="F:RNA-directed DNA polymerase activity"/>
    <property type="evidence" value="ECO:0007669"/>
    <property type="project" value="UniProtKB-KW"/>
</dbReference>
<evidence type="ECO:0000256" key="9">
    <source>
        <dbReference type="ARBA" id="ARBA00022801"/>
    </source>
</evidence>
<reference evidence="22 23" key="1">
    <citation type="journal article" date="2023" name="Life. Sci Alliance">
        <title>Evolutionary insights into 3D genome organization and epigenetic landscape of Vigna mungo.</title>
        <authorList>
            <person name="Junaid A."/>
            <person name="Singh B."/>
            <person name="Bhatia S."/>
        </authorList>
    </citation>
    <scope>NUCLEOTIDE SEQUENCE [LARGE SCALE GENOMIC DNA]</scope>
    <source>
        <strain evidence="22">Urdbean</strain>
    </source>
</reference>
<evidence type="ECO:0008006" key="24">
    <source>
        <dbReference type="Google" id="ProtNLM"/>
    </source>
</evidence>
<dbReference type="InterPro" id="IPR056924">
    <property type="entry name" value="SH3_Tf2-1"/>
</dbReference>
<evidence type="ECO:0000256" key="15">
    <source>
        <dbReference type="ARBA" id="ARBA00023125"/>
    </source>
</evidence>
<dbReference type="InterPro" id="IPR041577">
    <property type="entry name" value="RT_RNaseH_2"/>
</dbReference>
<dbReference type="InterPro" id="IPR036397">
    <property type="entry name" value="RNaseH_sf"/>
</dbReference>
<feature type="region of interest" description="Disordered" evidence="19">
    <location>
        <begin position="202"/>
        <end position="265"/>
    </location>
</feature>
<dbReference type="InterPro" id="IPR043128">
    <property type="entry name" value="Rev_trsase/Diguanyl_cyclase"/>
</dbReference>
<dbReference type="GO" id="GO:0006508">
    <property type="term" value="P:proteolysis"/>
    <property type="evidence" value="ECO:0007669"/>
    <property type="project" value="UniProtKB-KW"/>
</dbReference>
<evidence type="ECO:0000256" key="10">
    <source>
        <dbReference type="ARBA" id="ARBA00022842"/>
    </source>
</evidence>
<evidence type="ECO:0000256" key="2">
    <source>
        <dbReference type="ARBA" id="ARBA00022670"/>
    </source>
</evidence>
<evidence type="ECO:0000313" key="22">
    <source>
        <dbReference type="EMBL" id="WVY94334.1"/>
    </source>
</evidence>
<keyword evidence="8" id="KW-0255">Endonuclease</keyword>
<evidence type="ECO:0000256" key="1">
    <source>
        <dbReference type="ARBA" id="ARBA00004413"/>
    </source>
</evidence>
<keyword evidence="3" id="KW-0808">Transferase</keyword>
<dbReference type="Gene3D" id="3.30.70.270">
    <property type="match status" value="2"/>
</dbReference>
<evidence type="ECO:0000256" key="4">
    <source>
        <dbReference type="ARBA" id="ARBA00022695"/>
    </source>
</evidence>
<dbReference type="PROSITE" id="PS50878">
    <property type="entry name" value="RT_POL"/>
    <property type="match status" value="1"/>
</dbReference>
<dbReference type="Pfam" id="PF17919">
    <property type="entry name" value="RT_RNaseH_2"/>
    <property type="match status" value="1"/>
</dbReference>
<feature type="compositionally biased region" description="Basic and acidic residues" evidence="19">
    <location>
        <begin position="479"/>
        <end position="494"/>
    </location>
</feature>
<keyword evidence="4" id="KW-0548">Nucleotidyltransferase</keyword>
<gene>
    <name evidence="22" type="ORF">V8G54_033422</name>
</gene>
<dbReference type="InterPro" id="IPR043502">
    <property type="entry name" value="DNA/RNA_pol_sf"/>
</dbReference>
<keyword evidence="11" id="KW-0694">RNA-binding</keyword>
<proteinExistence type="predicted"/>
<dbReference type="InterPro" id="IPR016197">
    <property type="entry name" value="Chromo-like_dom_sf"/>
</dbReference>
<dbReference type="Proteomes" id="UP001374535">
    <property type="component" value="Chromosome 10"/>
</dbReference>
<dbReference type="InterPro" id="IPR005162">
    <property type="entry name" value="Retrotrans_gag_dom"/>
</dbReference>
<keyword evidence="5" id="KW-0540">Nuclease</keyword>
<evidence type="ECO:0000256" key="7">
    <source>
        <dbReference type="ARBA" id="ARBA00022750"/>
    </source>
</evidence>
<dbReference type="PROSITE" id="PS00141">
    <property type="entry name" value="ASP_PROTEASE"/>
    <property type="match status" value="1"/>
</dbReference>
<dbReference type="Pfam" id="PF08284">
    <property type="entry name" value="RVP_2"/>
    <property type="match status" value="1"/>
</dbReference>
<keyword evidence="9" id="KW-0378">Hydrolase</keyword>
<dbReference type="SMART" id="SM00248">
    <property type="entry name" value="ANK"/>
    <property type="match status" value="2"/>
</dbReference>
<keyword evidence="23" id="KW-1185">Reference proteome</keyword>
<evidence type="ECO:0000256" key="6">
    <source>
        <dbReference type="ARBA" id="ARBA00022723"/>
    </source>
</evidence>
<dbReference type="GO" id="GO:0003887">
    <property type="term" value="F:DNA-directed DNA polymerase activity"/>
    <property type="evidence" value="ECO:0007669"/>
    <property type="project" value="UniProtKB-KW"/>
</dbReference>
<dbReference type="InterPro" id="IPR021109">
    <property type="entry name" value="Peptidase_aspartic_dom_sf"/>
</dbReference>
<comment type="subcellular location">
    <subcellularLocation>
        <location evidence="1">Cell membrane</location>
        <topology evidence="1">Peripheral membrane protein</topology>
        <orientation evidence="1">Cytoplasmic side</orientation>
    </subcellularLocation>
</comment>
<feature type="compositionally biased region" description="Gly residues" evidence="19">
    <location>
        <begin position="244"/>
        <end position="254"/>
    </location>
</feature>
<feature type="repeat" description="ANK" evidence="18">
    <location>
        <begin position="1999"/>
        <end position="2031"/>
    </location>
</feature>
<evidence type="ECO:0000259" key="20">
    <source>
        <dbReference type="PROSITE" id="PS50878"/>
    </source>
</evidence>
<keyword evidence="10" id="KW-0460">Magnesium</keyword>
<dbReference type="Pfam" id="PF17921">
    <property type="entry name" value="Integrase_H2C2"/>
    <property type="match status" value="1"/>
</dbReference>
<dbReference type="CDD" id="cd00303">
    <property type="entry name" value="retropepsin_like"/>
    <property type="match status" value="1"/>
</dbReference>
<keyword evidence="15" id="KW-0238">DNA-binding</keyword>
<dbReference type="GO" id="GO:0003723">
    <property type="term" value="F:RNA binding"/>
    <property type="evidence" value="ECO:0007669"/>
    <property type="project" value="UniProtKB-KW"/>
</dbReference>
<dbReference type="EMBL" id="CP144691">
    <property type="protein sequence ID" value="WVY94334.1"/>
    <property type="molecule type" value="Genomic_DNA"/>
</dbReference>
<keyword evidence="18" id="KW-0040">ANK repeat</keyword>
<dbReference type="PANTHER" id="PTHR37984:SF5">
    <property type="entry name" value="PROTEIN NYNRIN-LIKE"/>
    <property type="match status" value="1"/>
</dbReference>
<dbReference type="Pfam" id="PF03732">
    <property type="entry name" value="Retrotrans_gag"/>
    <property type="match status" value="1"/>
</dbReference>
<dbReference type="Gene3D" id="2.40.70.10">
    <property type="entry name" value="Acid Proteases"/>
    <property type="match status" value="1"/>
</dbReference>
<dbReference type="PROSITE" id="PS50297">
    <property type="entry name" value="ANK_REP_REGION"/>
    <property type="match status" value="2"/>
</dbReference>
<dbReference type="InterPro" id="IPR036770">
    <property type="entry name" value="Ankyrin_rpt-contain_sf"/>
</dbReference>
<dbReference type="SUPFAM" id="SSF50630">
    <property type="entry name" value="Acid proteases"/>
    <property type="match status" value="1"/>
</dbReference>
<feature type="compositionally biased region" description="Basic and acidic residues" evidence="19">
    <location>
        <begin position="221"/>
        <end position="236"/>
    </location>
</feature>
<dbReference type="InterPro" id="IPR001969">
    <property type="entry name" value="Aspartic_peptidase_AS"/>
</dbReference>
<feature type="repeat" description="ANK" evidence="18">
    <location>
        <begin position="2032"/>
        <end position="2064"/>
    </location>
</feature>
<feature type="compositionally biased region" description="Polar residues" evidence="19">
    <location>
        <begin position="428"/>
        <end position="465"/>
    </location>
</feature>
<dbReference type="SUPFAM" id="SSF54160">
    <property type="entry name" value="Chromo domain-like"/>
    <property type="match status" value="1"/>
</dbReference>
<evidence type="ECO:0000259" key="21">
    <source>
        <dbReference type="PROSITE" id="PS50994"/>
    </source>
</evidence>
<dbReference type="PANTHER" id="PTHR37984">
    <property type="entry name" value="PROTEIN CBG26694"/>
    <property type="match status" value="1"/>
</dbReference>
<dbReference type="Gene3D" id="1.25.40.20">
    <property type="entry name" value="Ankyrin repeat-containing domain"/>
    <property type="match status" value="1"/>
</dbReference>
<feature type="domain" description="Reverse transcriptase" evidence="20">
    <location>
        <begin position="802"/>
        <end position="981"/>
    </location>
</feature>
<dbReference type="SUPFAM" id="SSF53098">
    <property type="entry name" value="Ribonuclease H-like"/>
    <property type="match status" value="1"/>
</dbReference>
<dbReference type="SUPFAM" id="SSF56672">
    <property type="entry name" value="DNA/RNA polymerases"/>
    <property type="match status" value="1"/>
</dbReference>
<dbReference type="GO" id="GO:0004190">
    <property type="term" value="F:aspartic-type endopeptidase activity"/>
    <property type="evidence" value="ECO:0007669"/>
    <property type="project" value="UniProtKB-KW"/>
</dbReference>
<evidence type="ECO:0000256" key="17">
    <source>
        <dbReference type="ARBA" id="ARBA00023268"/>
    </source>
</evidence>
<evidence type="ECO:0000256" key="12">
    <source>
        <dbReference type="ARBA" id="ARBA00022908"/>
    </source>
</evidence>
<evidence type="ECO:0000256" key="18">
    <source>
        <dbReference type="PROSITE-ProRule" id="PRU00023"/>
    </source>
</evidence>
<dbReference type="Pfam" id="PF24626">
    <property type="entry name" value="SH3_Tf2-1"/>
    <property type="match status" value="1"/>
</dbReference>
<dbReference type="GO" id="GO:0015074">
    <property type="term" value="P:DNA integration"/>
    <property type="evidence" value="ECO:0007669"/>
    <property type="project" value="UniProtKB-KW"/>
</dbReference>
<sequence>MGPDLSNHHTMNSGLKQQVEKANMIFMDGLIGVERLYLIFCLLMLQTTEQFFKMMDDVVEEVGEENMIQIGPNGRGTERFKRKPNGRSWSLTVQAGTGRNKRDIQREDIPQGIIRARFWTVSFVERLCSQVTDGGYAPSYWLLSLIHTLVTFHSGIRNNWSDLPDRREGRMNTVEGKLKEVEATVQSGFQELMKMIEGLNRQREGHAKQSQSSVQGALKDNVSEKGDGANDGERNEPNSNVVGGPNGVEGGGPNPDGVGRPEEQSNWRKRVELPVFEGFDPLNWINRAEKFFELQGVTEEEKLRLAYICMEGSAGFWFRFWREQTGNRTWTGLKEAMVLRFGGRSQGPIYERLAAIKQSGSVEDYVQEFEILVGQTKGIAKEPLMGYFMAGLRNEIRNQVRLLDPQELMIAIRMARDVEEIQGGMKTGSGNTSRTQSWGRPNGTGTRIESSRSSQTRTGIATGNRTGPAENGGTGGKEGAPRNDRTASNRERNVRNLPHAEYLKRREEGRCFKCGGPFGPGNQCPERSLRMTILAEDEEDEDEEEGATELDHIQMELSAFSDGGLTQPRTMKLHGQIGGKQVLILIDSGASHNFISNELVRALGLAVEDTPPYSVSLGDGQKKKTRGRCEGVTIEVGKTKITERFHLFELGGVDVILGVEWLAKLGEVTLNWRDLTMVFGQEGKKTTIKGDLTLDRRVVEPETLFKMKEVEAWMIVWELGWTKKSEEEKPFGHKPTEKQKQAMDQILKQYEGVFQEIRGLPPDRGMVHQIPLKEGTDPVNVRPYRYPHMMKGEIEKQVSEMLKTGVIRPSTSPYSSPVILVKKKDGNWRFCVDYRALNRATVPDKFPIPLIEELLDELKGAKYFSKVDLKSGYHQIRMGERDIEKTAFRTHQGHYEFMVMLFGLTNAPATFQSAMNNLMQTYLRKFVLVFFDDILVYSRSWEEHLGHVALVLRRLKENHWVANRKKCEFGKVQIGYLGHQISEKGVEMDPDKVRAVMDWEKPKTVKALRGFLGLIGYYRRFVKDYGKIAKPLTDLLKKGQFTWTKQAEEAMANLKRVVTTAPVLVLPDFNQPFHIECDASGRGIGAVLTQGRRPIAFFSKALSERSLSKSVYEKELMALVLAIQHWRHYLLGQKFVVHTDQRSLRYLLEQRITTQNQQNWIAKLLGYDFEIVYKSGITNRVADALSRKEGEDTEETRELGMVARQDFGEILEEVEKDEALKKVIEDLRKDPNSHPSFTMENDRLHYKGRLVISAHSTWVPKLIAEFHTTQTGGHSGVYRTDRKVAQSLYWIGMKKAVTDFVASCLVCQQHKYLSSSPQGLLQPLPIPNAIWEEISMDFIVKLPKSHGYDAVLVVVDRLSKYGHFIPLKHPYSARTIAEVFVKEVVRLHGVPISIVSDRDPLFLSIFWKELFKLQGTQLKMSTAYHPESDGQTEVVNRVLEGYLRCFCSEQPKGWSVVLPWAEYWYNTSYQEAARCTPFEAVYGRSPPSLHRFIPGETLVEAVGQELQTRDEALKQLKFHLARAQELMVKQADKRRRPAKVEVGDWVYLKIRPHKQSSMPTRLHPKLAARYFGPYQVIQKIGEVAFKLQLPETARIHPVFHVSQLKKAKELPGDLQMEGPSFWPIRILDRRQIQQGEDVVHQVLIEWQEGGTDGATWEDALTIRDQYPDFNLEDKVDHQAVGNVRGWKVYERKRYKRDRTREPNGRSWSLTVQAGTGRNKRDIQREDIPQGIIRARFWTVSFVERLCSQVTDGGYAPNKKLAMGFIYGEIDIAKEKIRSLFNGVSKSYTPLSKTIDQRCHNQLHRLVYTASYYLNPMLHYDAEFKADYEVKHEIYDCLDRLKGDIDEINKIDARIEYFKSKFESFDSPIAQCALKTKSPSQWSESYGDKHLELQVLGLSCSSSGCERNWSKDVRKRKDYNIDDLVFDDEWTKEENEANSIILVEVGEDEDASRGGVVAPIDDLEVPPIIDDDEGHGGDDINENEDHMEDDNDYPSLIWMTSLDTLHMAAANGHVDIVEYLIIKEVDLNAPNEEKNTPLHWACLNGHVEVVKKLILAGANVSVLNRFVILP</sequence>
<accession>A0AAQ3MPS7</accession>
<dbReference type="InterPro" id="IPR002110">
    <property type="entry name" value="Ankyrin_rpt"/>
</dbReference>
<dbReference type="Pfam" id="PF13637">
    <property type="entry name" value="Ank_4"/>
    <property type="match status" value="1"/>
</dbReference>
<dbReference type="GO" id="GO:0003677">
    <property type="term" value="F:DNA binding"/>
    <property type="evidence" value="ECO:0007669"/>
    <property type="project" value="UniProtKB-KW"/>
</dbReference>
<dbReference type="Pfam" id="PF00078">
    <property type="entry name" value="RVT_1"/>
    <property type="match status" value="1"/>
</dbReference>
<evidence type="ECO:0000256" key="5">
    <source>
        <dbReference type="ARBA" id="ARBA00022722"/>
    </source>
</evidence>
<keyword evidence="17" id="KW-0511">Multifunctional enzyme</keyword>
<dbReference type="GO" id="GO:0046872">
    <property type="term" value="F:metal ion binding"/>
    <property type="evidence" value="ECO:0007669"/>
    <property type="project" value="UniProtKB-KW"/>
</dbReference>
<dbReference type="CDD" id="cd09274">
    <property type="entry name" value="RNase_HI_RT_Ty3"/>
    <property type="match status" value="1"/>
</dbReference>
<evidence type="ECO:0000256" key="11">
    <source>
        <dbReference type="ARBA" id="ARBA00022884"/>
    </source>
</evidence>
<feature type="region of interest" description="Disordered" evidence="19">
    <location>
        <begin position="423"/>
        <end position="500"/>
    </location>
</feature>
<dbReference type="InterPro" id="IPR041588">
    <property type="entry name" value="Integrase_H2C2"/>
</dbReference>
<dbReference type="Gene3D" id="3.30.420.10">
    <property type="entry name" value="Ribonuclease H-like superfamily/Ribonuclease H"/>
    <property type="match status" value="1"/>
</dbReference>
<dbReference type="InterPro" id="IPR001584">
    <property type="entry name" value="Integrase_cat-core"/>
</dbReference>
<dbReference type="PROSITE" id="PS50994">
    <property type="entry name" value="INTEGRASE"/>
    <property type="match status" value="1"/>
</dbReference>
<evidence type="ECO:0000256" key="8">
    <source>
        <dbReference type="ARBA" id="ARBA00022759"/>
    </source>
</evidence>
<name>A0AAQ3MPS7_VIGMU</name>